<protein>
    <recommendedName>
        <fullName evidence="4">Carboxypeptidase</fullName>
    </recommendedName>
</protein>
<dbReference type="PANTHER" id="PTHR11802:SF201">
    <property type="entry name" value="CARBOXYPEPTIDASE"/>
    <property type="match status" value="1"/>
</dbReference>
<evidence type="ECO:0008006" key="4">
    <source>
        <dbReference type="Google" id="ProtNLM"/>
    </source>
</evidence>
<accession>A0ABN9WCA7</accession>
<dbReference type="PANTHER" id="PTHR11802">
    <property type="entry name" value="SERINE PROTEASE FAMILY S10 SERINE CARBOXYPEPTIDASE"/>
    <property type="match status" value="1"/>
</dbReference>
<gene>
    <name evidence="2" type="ORF">PCOR1329_LOCUS66021</name>
</gene>
<feature type="non-terminal residue" evidence="2">
    <location>
        <position position="260"/>
    </location>
</feature>
<dbReference type="Gene3D" id="3.40.50.11320">
    <property type="match status" value="1"/>
</dbReference>
<dbReference type="EMBL" id="CAUYUJ010018485">
    <property type="protein sequence ID" value="CAK0883946.1"/>
    <property type="molecule type" value="Genomic_DNA"/>
</dbReference>
<comment type="similarity">
    <text evidence="1">Belongs to the peptidase S10 family.</text>
</comment>
<dbReference type="PROSITE" id="PS00560">
    <property type="entry name" value="CARBOXYPEPT_SER_HIS"/>
    <property type="match status" value="1"/>
</dbReference>
<dbReference type="Pfam" id="PF00450">
    <property type="entry name" value="Peptidase_S10"/>
    <property type="match status" value="1"/>
</dbReference>
<dbReference type="Proteomes" id="UP001189429">
    <property type="component" value="Unassembled WGS sequence"/>
</dbReference>
<dbReference type="InterPro" id="IPR029058">
    <property type="entry name" value="AB_hydrolase_fold"/>
</dbReference>
<feature type="non-terminal residue" evidence="2">
    <location>
        <position position="1"/>
    </location>
</feature>
<reference evidence="2" key="1">
    <citation type="submission" date="2023-10" db="EMBL/GenBank/DDBJ databases">
        <authorList>
            <person name="Chen Y."/>
            <person name="Shah S."/>
            <person name="Dougan E. K."/>
            <person name="Thang M."/>
            <person name="Chan C."/>
        </authorList>
    </citation>
    <scope>NUCLEOTIDE SEQUENCE [LARGE SCALE GENOMIC DNA]</scope>
</reference>
<dbReference type="Gene3D" id="6.10.250.940">
    <property type="match status" value="1"/>
</dbReference>
<evidence type="ECO:0000313" key="3">
    <source>
        <dbReference type="Proteomes" id="UP001189429"/>
    </source>
</evidence>
<dbReference type="InterPro" id="IPR033124">
    <property type="entry name" value="Ser_caboxypep_his_AS"/>
</dbReference>
<organism evidence="2 3">
    <name type="scientific">Prorocentrum cordatum</name>
    <dbReference type="NCBI Taxonomy" id="2364126"/>
    <lineage>
        <taxon>Eukaryota</taxon>
        <taxon>Sar</taxon>
        <taxon>Alveolata</taxon>
        <taxon>Dinophyceae</taxon>
        <taxon>Prorocentrales</taxon>
        <taxon>Prorocentraceae</taxon>
        <taxon>Prorocentrum</taxon>
    </lineage>
</organism>
<dbReference type="InterPro" id="IPR001563">
    <property type="entry name" value="Peptidase_S10"/>
</dbReference>
<keyword evidence="3" id="KW-1185">Reference proteome</keyword>
<sequence length="260" mass="28578">EQCKISYRRFLATTSNGISQEWPHSYINELSFYSDAAALDWSLPGTFNGNTAAYMNRADVQKALHVQSAPARAWPGPAPGWSYTSSYRACNAQHVAPGTPSMIDFYRHIAPLMRTTIVFNGDTDPCVSYEGTRRAIEKVGFPVAEGGEYRPWFYHKAAADLQTVKEKDSLVFPDLDLRDAGAQYGGHVVSYGHNLSFVTVHGAGHMVPQYRPQAAARLLGALLSGAPLSPLLPTAAELAALEEEKFNQRVDNWTQQAKDA</sequence>
<name>A0ABN9WCA7_9DINO</name>
<evidence type="ECO:0000313" key="2">
    <source>
        <dbReference type="EMBL" id="CAK0883946.1"/>
    </source>
</evidence>
<comment type="caution">
    <text evidence="2">The sequence shown here is derived from an EMBL/GenBank/DDBJ whole genome shotgun (WGS) entry which is preliminary data.</text>
</comment>
<evidence type="ECO:0000256" key="1">
    <source>
        <dbReference type="ARBA" id="ARBA00009431"/>
    </source>
</evidence>
<proteinExistence type="inferred from homology"/>
<dbReference type="SUPFAM" id="SSF53474">
    <property type="entry name" value="alpha/beta-Hydrolases"/>
    <property type="match status" value="1"/>
</dbReference>